<dbReference type="Gene3D" id="3.30.930.10">
    <property type="entry name" value="Bira Bifunctional Protein, Domain 2"/>
    <property type="match status" value="1"/>
</dbReference>
<dbReference type="EC" id="6.3.4.15" evidence="4"/>
<dbReference type="InterPro" id="IPR003142">
    <property type="entry name" value="BPL_C"/>
</dbReference>
<feature type="binding site" evidence="4">
    <location>
        <position position="188"/>
    </location>
    <ligand>
        <name>biotin</name>
        <dbReference type="ChEBI" id="CHEBI:57586"/>
    </ligand>
</feature>
<gene>
    <name evidence="4" type="primary">birA</name>
    <name evidence="6" type="ORF">SAMN05216362_10257</name>
</gene>
<keyword evidence="4" id="KW-0805">Transcription regulation</keyword>
<dbReference type="AlphaFoldDB" id="A0A1H8ZRK8"/>
<dbReference type="PANTHER" id="PTHR12835:SF5">
    <property type="entry name" value="BIOTIN--PROTEIN LIGASE"/>
    <property type="match status" value="1"/>
</dbReference>
<dbReference type="GO" id="GO:0006355">
    <property type="term" value="P:regulation of DNA-templated transcription"/>
    <property type="evidence" value="ECO:0007669"/>
    <property type="project" value="UniProtKB-UniRule"/>
</dbReference>
<evidence type="ECO:0000259" key="5">
    <source>
        <dbReference type="PROSITE" id="PS51733"/>
    </source>
</evidence>
<evidence type="ECO:0000313" key="7">
    <source>
        <dbReference type="Proteomes" id="UP000199427"/>
    </source>
</evidence>
<evidence type="ECO:0000313" key="6">
    <source>
        <dbReference type="EMBL" id="SEP67139.1"/>
    </source>
</evidence>
<keyword evidence="3 4" id="KW-0092">Biotin</keyword>
<dbReference type="PROSITE" id="PS51733">
    <property type="entry name" value="BPL_LPL_CATALYTIC"/>
    <property type="match status" value="1"/>
</dbReference>
<keyword evidence="7" id="KW-1185">Reference proteome</keyword>
<keyword evidence="4" id="KW-0678">Repressor</keyword>
<dbReference type="InterPro" id="IPR036390">
    <property type="entry name" value="WH_DNA-bd_sf"/>
</dbReference>
<keyword evidence="4" id="KW-0547">Nucleotide-binding</keyword>
<dbReference type="EMBL" id="FOES01000002">
    <property type="protein sequence ID" value="SEP67139.1"/>
    <property type="molecule type" value="Genomic_DNA"/>
</dbReference>
<dbReference type="STRING" id="571933.SAMN05216362_10257"/>
<dbReference type="Pfam" id="PF02237">
    <property type="entry name" value="BPL_C"/>
    <property type="match status" value="1"/>
</dbReference>
<keyword evidence="4" id="KW-0804">Transcription</keyword>
<dbReference type="GO" id="GO:0004077">
    <property type="term" value="F:biotin--[biotin carboxyl-carrier protein] ligase activity"/>
    <property type="evidence" value="ECO:0007669"/>
    <property type="project" value="UniProtKB-UniRule"/>
</dbReference>
<dbReference type="Pfam" id="PF08279">
    <property type="entry name" value="HTH_11"/>
    <property type="match status" value="1"/>
</dbReference>
<dbReference type="GO" id="GO:0016740">
    <property type="term" value="F:transferase activity"/>
    <property type="evidence" value="ECO:0007669"/>
    <property type="project" value="UniProtKB-ARBA"/>
</dbReference>
<proteinExistence type="inferred from homology"/>
<evidence type="ECO:0000256" key="3">
    <source>
        <dbReference type="ARBA" id="ARBA00023267"/>
    </source>
</evidence>
<sequence length="323" mass="37134">MEETRKRLIDLLSNHHQPYISGQELSDKLQISRSAVWKHMNALKKEGYQIEGVTNKGYRIVTTPHELSETALRWDLKTDWLGQQLIYQEQVASTQIVAHDLAREGASHGTVVVAREQTKGRGRMRRYWESKDGLGLWFSSILRPSGVEPKRASQLTLVAAVAIADYFAKNNIDIKIKWPNDLFINGKKLAGILTEMQAEQDAVQYIILGIGINMNHQNQDLFESDRNKSTSLHLESGQMFNLNQVLKDLLVELEAKFDLFIDEGFSKIKQQWESYAYKLGEWVTVRTQEEWDAKVFGIDEDGALMVMDENDKIHHLYSAEILW</sequence>
<reference evidence="6 7" key="1">
    <citation type="submission" date="2016-10" db="EMBL/GenBank/DDBJ databases">
        <authorList>
            <person name="de Groot N.N."/>
        </authorList>
    </citation>
    <scope>NUCLEOTIDE SEQUENCE [LARGE SCALE GENOMIC DNA]</scope>
    <source>
        <strain evidence="6 7">DSM 21633</strain>
    </source>
</reference>
<dbReference type="HAMAP" id="MF_00978">
    <property type="entry name" value="Bifunct_BirA"/>
    <property type="match status" value="1"/>
</dbReference>
<dbReference type="InterPro" id="IPR013196">
    <property type="entry name" value="HTH_11"/>
</dbReference>
<dbReference type="GO" id="GO:0005524">
    <property type="term" value="F:ATP binding"/>
    <property type="evidence" value="ECO:0007669"/>
    <property type="project" value="UniProtKB-UniRule"/>
</dbReference>
<dbReference type="CDD" id="cd00090">
    <property type="entry name" value="HTH_ARSR"/>
    <property type="match status" value="1"/>
</dbReference>
<organism evidence="6 7">
    <name type="scientific">Piscibacillus halophilus</name>
    <dbReference type="NCBI Taxonomy" id="571933"/>
    <lineage>
        <taxon>Bacteria</taxon>
        <taxon>Bacillati</taxon>
        <taxon>Bacillota</taxon>
        <taxon>Bacilli</taxon>
        <taxon>Bacillales</taxon>
        <taxon>Bacillaceae</taxon>
        <taxon>Piscibacillus</taxon>
    </lineage>
</organism>
<evidence type="ECO:0000256" key="1">
    <source>
        <dbReference type="ARBA" id="ARBA00022598"/>
    </source>
</evidence>
<dbReference type="InterPro" id="IPR030855">
    <property type="entry name" value="Bifunct_BirA"/>
</dbReference>
<keyword evidence="4" id="KW-0067">ATP-binding</keyword>
<comment type="catalytic activity">
    <reaction evidence="4">
        <text>biotin + L-lysyl-[protein] + ATP = N(6)-biotinyl-L-lysyl-[protein] + AMP + diphosphate + H(+)</text>
        <dbReference type="Rhea" id="RHEA:11756"/>
        <dbReference type="Rhea" id="RHEA-COMP:9752"/>
        <dbReference type="Rhea" id="RHEA-COMP:10505"/>
        <dbReference type="ChEBI" id="CHEBI:15378"/>
        <dbReference type="ChEBI" id="CHEBI:29969"/>
        <dbReference type="ChEBI" id="CHEBI:30616"/>
        <dbReference type="ChEBI" id="CHEBI:33019"/>
        <dbReference type="ChEBI" id="CHEBI:57586"/>
        <dbReference type="ChEBI" id="CHEBI:83144"/>
        <dbReference type="ChEBI" id="CHEBI:456215"/>
        <dbReference type="EC" id="6.3.4.15"/>
    </reaction>
</comment>
<dbReference type="PANTHER" id="PTHR12835">
    <property type="entry name" value="BIOTIN PROTEIN LIGASE"/>
    <property type="match status" value="1"/>
</dbReference>
<keyword evidence="1 4" id="KW-0436">Ligase</keyword>
<dbReference type="InterPro" id="IPR004408">
    <property type="entry name" value="Biotin_CoA_COase_ligase"/>
</dbReference>
<dbReference type="Proteomes" id="UP000199427">
    <property type="component" value="Unassembled WGS sequence"/>
</dbReference>
<feature type="DNA-binding region" description="H-T-H motif" evidence="4">
    <location>
        <begin position="22"/>
        <end position="41"/>
    </location>
</feature>
<feature type="binding site" evidence="4">
    <location>
        <position position="117"/>
    </location>
    <ligand>
        <name>biotin</name>
        <dbReference type="ChEBI" id="CHEBI:57586"/>
    </ligand>
</feature>
<feature type="binding site" evidence="4">
    <location>
        <begin position="121"/>
        <end position="123"/>
    </location>
    <ligand>
        <name>biotin</name>
        <dbReference type="ChEBI" id="CHEBI:57586"/>
    </ligand>
</feature>
<dbReference type="Gene3D" id="1.10.10.10">
    <property type="entry name" value="Winged helix-like DNA-binding domain superfamily/Winged helix DNA-binding domain"/>
    <property type="match status" value="1"/>
</dbReference>
<name>A0A1H8ZRK8_9BACI</name>
<dbReference type="Gene3D" id="2.30.30.100">
    <property type="match status" value="1"/>
</dbReference>
<dbReference type="InterPro" id="IPR045864">
    <property type="entry name" value="aa-tRNA-synth_II/BPL/LPL"/>
</dbReference>
<comment type="similarity">
    <text evidence="4">Belongs to the biotin--protein ligase family.</text>
</comment>
<dbReference type="SUPFAM" id="SSF55681">
    <property type="entry name" value="Class II aaRS and biotin synthetases"/>
    <property type="match status" value="1"/>
</dbReference>
<dbReference type="GO" id="GO:0005737">
    <property type="term" value="C:cytoplasm"/>
    <property type="evidence" value="ECO:0007669"/>
    <property type="project" value="TreeGrafter"/>
</dbReference>
<dbReference type="SUPFAM" id="SSF46785">
    <property type="entry name" value="Winged helix' DNA-binding domain"/>
    <property type="match status" value="1"/>
</dbReference>
<dbReference type="InterPro" id="IPR011991">
    <property type="entry name" value="ArsR-like_HTH"/>
</dbReference>
<dbReference type="OrthoDB" id="9807064at2"/>
<keyword evidence="2 4" id="KW-0238">DNA-binding</keyword>
<comment type="caution">
    <text evidence="4">Lacks conserved residue(s) required for the propagation of feature annotation.</text>
</comment>
<feature type="domain" description="BPL/LPL catalytic" evidence="5">
    <location>
        <begin position="70"/>
        <end position="261"/>
    </location>
</feature>
<dbReference type="CDD" id="cd16442">
    <property type="entry name" value="BPL"/>
    <property type="match status" value="1"/>
</dbReference>
<dbReference type="GO" id="GO:0009249">
    <property type="term" value="P:protein lipoylation"/>
    <property type="evidence" value="ECO:0007669"/>
    <property type="project" value="UniProtKB-ARBA"/>
</dbReference>
<accession>A0A1H8ZRK8</accession>
<evidence type="ECO:0000256" key="2">
    <source>
        <dbReference type="ARBA" id="ARBA00023125"/>
    </source>
</evidence>
<dbReference type="Pfam" id="PF03099">
    <property type="entry name" value="BPL_LplA_LipB"/>
    <property type="match status" value="1"/>
</dbReference>
<dbReference type="InterPro" id="IPR036388">
    <property type="entry name" value="WH-like_DNA-bd_sf"/>
</dbReference>
<evidence type="ECO:0000256" key="4">
    <source>
        <dbReference type="HAMAP-Rule" id="MF_00978"/>
    </source>
</evidence>
<dbReference type="NCBIfam" id="TIGR00121">
    <property type="entry name" value="birA_ligase"/>
    <property type="match status" value="1"/>
</dbReference>
<protein>
    <recommendedName>
        <fullName evidence="4">Bifunctional ligase/repressor BirA</fullName>
    </recommendedName>
    <alternativeName>
        <fullName evidence="4">Biotin--[acetyl-CoA-carboxylase] ligase</fullName>
        <ecNumber evidence="4">6.3.4.15</ecNumber>
    </alternativeName>
    <alternativeName>
        <fullName evidence="4">Biotin--protein ligase</fullName>
    </alternativeName>
    <alternativeName>
        <fullName evidence="4">Biotin-[acetyl-CoA carboxylase] synthetase</fullName>
    </alternativeName>
</protein>
<dbReference type="RefSeq" id="WP_091772247.1">
    <property type="nucleotide sequence ID" value="NZ_CAESCL010000007.1"/>
</dbReference>
<dbReference type="GO" id="GO:0003677">
    <property type="term" value="F:DNA binding"/>
    <property type="evidence" value="ECO:0007669"/>
    <property type="project" value="UniProtKB-UniRule"/>
</dbReference>
<dbReference type="InterPro" id="IPR004143">
    <property type="entry name" value="BPL_LPL_catalytic"/>
</dbReference>
<comment type="function">
    <text evidence="4">Acts both as a biotin--[acetyl-CoA-carboxylase] ligase and a repressor.</text>
</comment>